<dbReference type="GO" id="GO:0016020">
    <property type="term" value="C:membrane"/>
    <property type="evidence" value="ECO:0007669"/>
    <property type="project" value="UniProtKB-SubCell"/>
</dbReference>
<comment type="subcellular location">
    <subcellularLocation>
        <location evidence="1">Membrane</location>
        <topology evidence="1">Multi-pass membrane protein</topology>
    </subcellularLocation>
</comment>
<feature type="compositionally biased region" description="Polar residues" evidence="5">
    <location>
        <begin position="225"/>
        <end position="245"/>
    </location>
</feature>
<name>A0A7S3L053_9STRA</name>
<dbReference type="EMBL" id="HBIM01002700">
    <property type="protein sequence ID" value="CAE0404202.1"/>
    <property type="molecule type" value="Transcribed_RNA"/>
</dbReference>
<evidence type="ECO:0000256" key="2">
    <source>
        <dbReference type="ARBA" id="ARBA00022692"/>
    </source>
</evidence>
<keyword evidence="3" id="KW-1133">Transmembrane helix</keyword>
<evidence type="ECO:0000256" key="3">
    <source>
        <dbReference type="ARBA" id="ARBA00022989"/>
    </source>
</evidence>
<dbReference type="AlphaFoldDB" id="A0A7S3L053"/>
<dbReference type="PANTHER" id="PTHR10783:SF46">
    <property type="entry name" value="PROTEIN ERD1 HOMOLOG 2"/>
    <property type="match status" value="1"/>
</dbReference>
<evidence type="ECO:0000259" key="6">
    <source>
        <dbReference type="PROSITE" id="PS51380"/>
    </source>
</evidence>
<dbReference type="GO" id="GO:0005737">
    <property type="term" value="C:cytoplasm"/>
    <property type="evidence" value="ECO:0007669"/>
    <property type="project" value="TreeGrafter"/>
</dbReference>
<keyword evidence="2" id="KW-0812">Transmembrane</keyword>
<organism evidence="7">
    <name type="scientific">Amphora coffeiformis</name>
    <dbReference type="NCBI Taxonomy" id="265554"/>
    <lineage>
        <taxon>Eukaryota</taxon>
        <taxon>Sar</taxon>
        <taxon>Stramenopiles</taxon>
        <taxon>Ochrophyta</taxon>
        <taxon>Bacillariophyta</taxon>
        <taxon>Bacillariophyceae</taxon>
        <taxon>Bacillariophycidae</taxon>
        <taxon>Thalassiophysales</taxon>
        <taxon>Catenulaceae</taxon>
        <taxon>Amphora</taxon>
    </lineage>
</organism>
<dbReference type="PROSITE" id="PS51380">
    <property type="entry name" value="EXS"/>
    <property type="match status" value="1"/>
</dbReference>
<dbReference type="PANTHER" id="PTHR10783">
    <property type="entry name" value="XENOTROPIC AND POLYTROPIC RETROVIRUS RECEPTOR 1-RELATED"/>
    <property type="match status" value="1"/>
</dbReference>
<evidence type="ECO:0000256" key="5">
    <source>
        <dbReference type="SAM" id="MobiDB-lite"/>
    </source>
</evidence>
<feature type="region of interest" description="Disordered" evidence="5">
    <location>
        <begin position="108"/>
        <end position="264"/>
    </location>
</feature>
<sequence length="745" mass="83881">MDISVLASVGSFVMSEKVLKPKASVLTILGCLLAYDLTTKTHDSSSLRIYRGPALFAFTFMMCALSLRTWRRNGVACDELLFLPGTEHGALHGVDHENHAINTAADTQNVHRGNSGSSAPNLPEDPPASLVPAASATANEGDVAAGGPSTMELVPLETKTTTRNMQRGRRGTEDSISFVDSWDIDDDEEHPEVIDEQNEEEGEDAEEDDEFDEENDEDDMASLLAATSSSPQQVRRTASQRGNSTSDERRSRSGGTGPVHRFRENHPRITRIGSFFFFRSSTSSTQNAAYAPSGPSVLGAALDLSMPILFNFHLFIDAYNHIEAYGSEAPAKILPLIFLSVLIVRSFIPPGRRGHFWSTMKFTFMAPFHRVRFRDAFIGDLLTSLVRPLQDVLFALSYYVTVIYGTATGKFGLSVSSTILEQSWLLHNVVLPSAALLPLWWKFLQTLRQCYDTGNRWPHLGNAFKYLSAALVVLYGMTHPEDRRSSWWLVFFFFTLSYQVAWDVFVDWDLIEIAPRTDDSVHLENSWFSSASSYRANSFILSLRMQLYQPLSWILAKVPRLGQIQLRSRRLYKSESFYWRILFYNVVFRFTWMLCFIPAYRMSASGEEHVTTFSSDTNSYVGVLLPVAEILRRTLWGFLMLENKTIQLQDADPNFAVVHRMNSRDSMVLEPSEEHSDPDVSKSRHLPNWLGASQSLPLTDGAPLSWWQRTSESLVISEELRAQLFVAELSLWAFAFIGLGLWATA</sequence>
<feature type="domain" description="EXS" evidence="6">
    <location>
        <begin position="422"/>
        <end position="672"/>
    </location>
</feature>
<evidence type="ECO:0000256" key="4">
    <source>
        <dbReference type="ARBA" id="ARBA00023136"/>
    </source>
</evidence>
<keyword evidence="4" id="KW-0472">Membrane</keyword>
<feature type="compositionally biased region" description="Polar residues" evidence="5">
    <location>
        <begin position="108"/>
        <end position="120"/>
    </location>
</feature>
<protein>
    <recommendedName>
        <fullName evidence="6">EXS domain-containing protein</fullName>
    </recommendedName>
</protein>
<proteinExistence type="predicted"/>
<dbReference type="Pfam" id="PF03124">
    <property type="entry name" value="EXS"/>
    <property type="match status" value="1"/>
</dbReference>
<gene>
    <name evidence="7" type="ORF">ACOF00016_LOCUS2360</name>
</gene>
<accession>A0A7S3L053</accession>
<evidence type="ECO:0000256" key="1">
    <source>
        <dbReference type="ARBA" id="ARBA00004141"/>
    </source>
</evidence>
<reference evidence="7" key="1">
    <citation type="submission" date="2021-01" db="EMBL/GenBank/DDBJ databases">
        <authorList>
            <person name="Corre E."/>
            <person name="Pelletier E."/>
            <person name="Niang G."/>
            <person name="Scheremetjew M."/>
            <person name="Finn R."/>
            <person name="Kale V."/>
            <person name="Holt S."/>
            <person name="Cochrane G."/>
            <person name="Meng A."/>
            <person name="Brown T."/>
            <person name="Cohen L."/>
        </authorList>
    </citation>
    <scope>NUCLEOTIDE SEQUENCE</scope>
    <source>
        <strain evidence="7">CCMP127</strain>
    </source>
</reference>
<dbReference type="InterPro" id="IPR004342">
    <property type="entry name" value="EXS_C"/>
</dbReference>
<evidence type="ECO:0000313" key="7">
    <source>
        <dbReference type="EMBL" id="CAE0404202.1"/>
    </source>
</evidence>
<feature type="compositionally biased region" description="Acidic residues" evidence="5">
    <location>
        <begin position="182"/>
        <end position="220"/>
    </location>
</feature>